<evidence type="ECO:0000313" key="1">
    <source>
        <dbReference type="EMBL" id="MBC5615781.1"/>
    </source>
</evidence>
<dbReference type="PROSITE" id="PS51257">
    <property type="entry name" value="PROKAR_LIPOPROTEIN"/>
    <property type="match status" value="1"/>
</dbReference>
<organism evidence="1 2">
    <name type="scientific">Alistipes hominis</name>
    <dbReference type="NCBI Taxonomy" id="2763015"/>
    <lineage>
        <taxon>Bacteria</taxon>
        <taxon>Pseudomonadati</taxon>
        <taxon>Bacteroidota</taxon>
        <taxon>Bacteroidia</taxon>
        <taxon>Bacteroidales</taxon>
        <taxon>Rikenellaceae</taxon>
        <taxon>Alistipes</taxon>
    </lineage>
</organism>
<name>A0ABR7CJG7_9BACT</name>
<dbReference type="EMBL" id="JACOOK010000001">
    <property type="protein sequence ID" value="MBC5615781.1"/>
    <property type="molecule type" value="Genomic_DNA"/>
</dbReference>
<dbReference type="Proteomes" id="UP000636891">
    <property type="component" value="Unassembled WGS sequence"/>
</dbReference>
<sequence length="412" mass="47325">MRIRVCIGILFSFIGWQSCTPGQNIKINSDRSIVISRGQCNIVEEVHSAALIDQIKYVPLETHEKCLLKDIQKIKYQDSTLFIYDGRAIYAFSNEGRFIAQIGERGRSGNEYNTISAFFLNRYRKSIILIDGYTRKALEYDYSGNFKSKTPIDPIYNYMADIEMADSTSLLCNFFITNPSLEDNTAFQYGLADAVGYQVKNLFLQSNLSMNTGLLTFSNHPITRCSHNLSFIQSVSNKIYQIEGEQITEMYSIEMIDPLPDERFLQQNNHKNYFELLQTLFDSGYSSGVTNLFETPQYLLVTFGKTKDSPSIQDYTLIWDKQKKRGTYYYRYFDDNLLTLSTCLNLNSPSTCYSENTFITAISPLTFGTNMHVILEKSNDTTVRRIAQTIKEDDNPVISFFTLKKEIVDNTD</sequence>
<dbReference type="RefSeq" id="WP_101571112.1">
    <property type="nucleotide sequence ID" value="NZ_JACOOK010000001.1"/>
</dbReference>
<dbReference type="Pfam" id="PF17170">
    <property type="entry name" value="DUF5128"/>
    <property type="match status" value="1"/>
</dbReference>
<keyword evidence="2" id="KW-1185">Reference proteome</keyword>
<protein>
    <submittedName>
        <fullName evidence="1">6-bladed beta-propeller</fullName>
    </submittedName>
</protein>
<evidence type="ECO:0000313" key="2">
    <source>
        <dbReference type="Proteomes" id="UP000636891"/>
    </source>
</evidence>
<gene>
    <name evidence="1" type="ORF">H8S08_01930</name>
</gene>
<reference evidence="1 2" key="1">
    <citation type="submission" date="2020-08" db="EMBL/GenBank/DDBJ databases">
        <title>Genome public.</title>
        <authorList>
            <person name="Liu C."/>
            <person name="Sun Q."/>
        </authorList>
    </citation>
    <scope>NUCLEOTIDE SEQUENCE [LARGE SCALE GENOMIC DNA]</scope>
    <source>
        <strain evidence="1 2">New-7</strain>
    </source>
</reference>
<proteinExistence type="predicted"/>
<comment type="caution">
    <text evidence="1">The sequence shown here is derived from an EMBL/GenBank/DDBJ whole genome shotgun (WGS) entry which is preliminary data.</text>
</comment>
<accession>A0ABR7CJG7</accession>